<evidence type="ECO:0000313" key="3">
    <source>
        <dbReference type="Proteomes" id="UP001177023"/>
    </source>
</evidence>
<organism evidence="2 3">
    <name type="scientific">Mesorhabditis spiculigera</name>
    <dbReference type="NCBI Taxonomy" id="96644"/>
    <lineage>
        <taxon>Eukaryota</taxon>
        <taxon>Metazoa</taxon>
        <taxon>Ecdysozoa</taxon>
        <taxon>Nematoda</taxon>
        <taxon>Chromadorea</taxon>
        <taxon>Rhabditida</taxon>
        <taxon>Rhabditina</taxon>
        <taxon>Rhabditomorpha</taxon>
        <taxon>Rhabditoidea</taxon>
        <taxon>Rhabditidae</taxon>
        <taxon>Mesorhabditinae</taxon>
        <taxon>Mesorhabditis</taxon>
    </lineage>
</organism>
<name>A0AA36D506_9BILA</name>
<feature type="non-terminal residue" evidence="2">
    <location>
        <position position="383"/>
    </location>
</feature>
<evidence type="ECO:0000256" key="1">
    <source>
        <dbReference type="SAM" id="MobiDB-lite"/>
    </source>
</evidence>
<dbReference type="Proteomes" id="UP001177023">
    <property type="component" value="Unassembled WGS sequence"/>
</dbReference>
<protein>
    <submittedName>
        <fullName evidence="2">Uncharacterized protein</fullName>
    </submittedName>
</protein>
<dbReference type="EMBL" id="CATQJA010002657">
    <property type="protein sequence ID" value="CAJ0579942.1"/>
    <property type="molecule type" value="Genomic_DNA"/>
</dbReference>
<reference evidence="2" key="1">
    <citation type="submission" date="2023-06" db="EMBL/GenBank/DDBJ databases">
        <authorList>
            <person name="Delattre M."/>
        </authorList>
    </citation>
    <scope>NUCLEOTIDE SEQUENCE</scope>
    <source>
        <strain evidence="2">AF72</strain>
    </source>
</reference>
<dbReference type="AlphaFoldDB" id="A0AA36D506"/>
<proteinExistence type="predicted"/>
<comment type="caution">
    <text evidence="2">The sequence shown here is derived from an EMBL/GenBank/DDBJ whole genome shotgun (WGS) entry which is preliminary data.</text>
</comment>
<feature type="region of interest" description="Disordered" evidence="1">
    <location>
        <begin position="332"/>
        <end position="351"/>
    </location>
</feature>
<gene>
    <name evidence="2" type="ORF">MSPICULIGERA_LOCUS18145</name>
</gene>
<sequence>MLALALFIFQLIPIYAIKCVRQQGLIESKRVDNYTIGSCRGDLCYYFKSEEDVMDRDCLSGFSYPVGCQTYPGKGTLCICDSNNCNRGSIDRNFTMAPVWCNVYNEIYNHHFHSHSIVTAISRRNFPICTVNGELMVNGDEEISTLKLWAGTPDPHFSYHTDATPIQAGDQADLLWSFTYEGGLYALQKDPGVVSLFARCTSDYCNHFTFSDVERKGPKCVLPGGQECEGTFCVYATGEVDVVQKLTTMIDGVEEQIHALVGQQTRSAQYCLSQNADNAAFAITAGVYKFRRITYYVCDEENCNFDEATARLATENCTNTFQRAAPRREVLPKRRPSYPPQPTILGDGNWTVPTSGYVDGDENRRSNPKSGGASVRLQMTVFT</sequence>
<accession>A0AA36D506</accession>
<keyword evidence="3" id="KW-1185">Reference proteome</keyword>
<dbReference type="PANTHER" id="PTHR37433:SF5">
    <property type="entry name" value="DUF753 DOMAIN-CONTAINING PROTEIN-RELATED"/>
    <property type="match status" value="1"/>
</dbReference>
<dbReference type="PANTHER" id="PTHR37433">
    <property type="entry name" value="PROTEIN CBG25136-RELATED"/>
    <property type="match status" value="1"/>
</dbReference>
<evidence type="ECO:0000313" key="2">
    <source>
        <dbReference type="EMBL" id="CAJ0579942.1"/>
    </source>
</evidence>